<dbReference type="Gramene" id="OB06G22540.1">
    <property type="protein sequence ID" value="OB06G22540.1"/>
    <property type="gene ID" value="OB06G22540"/>
</dbReference>
<reference evidence="2" key="1">
    <citation type="journal article" date="2013" name="Nat. Commun.">
        <title>Whole-genome sequencing of Oryza brachyantha reveals mechanisms underlying Oryza genome evolution.</title>
        <authorList>
            <person name="Chen J."/>
            <person name="Huang Q."/>
            <person name="Gao D."/>
            <person name="Wang J."/>
            <person name="Lang Y."/>
            <person name="Liu T."/>
            <person name="Li B."/>
            <person name="Bai Z."/>
            <person name="Luis Goicoechea J."/>
            <person name="Liang C."/>
            <person name="Chen C."/>
            <person name="Zhang W."/>
            <person name="Sun S."/>
            <person name="Liao Y."/>
            <person name="Zhang X."/>
            <person name="Yang L."/>
            <person name="Song C."/>
            <person name="Wang M."/>
            <person name="Shi J."/>
            <person name="Liu G."/>
            <person name="Liu J."/>
            <person name="Zhou H."/>
            <person name="Zhou W."/>
            <person name="Yu Q."/>
            <person name="An N."/>
            <person name="Chen Y."/>
            <person name="Cai Q."/>
            <person name="Wang B."/>
            <person name="Liu B."/>
            <person name="Min J."/>
            <person name="Huang Y."/>
            <person name="Wu H."/>
            <person name="Li Z."/>
            <person name="Zhang Y."/>
            <person name="Yin Y."/>
            <person name="Song W."/>
            <person name="Jiang J."/>
            <person name="Jackson S.A."/>
            <person name="Wing R.A."/>
            <person name="Wang J."/>
            <person name="Chen M."/>
        </authorList>
    </citation>
    <scope>NUCLEOTIDE SEQUENCE [LARGE SCALE GENOMIC DNA]</scope>
    <source>
        <strain evidence="2">cv. IRGC 101232</strain>
    </source>
</reference>
<reference evidence="2" key="2">
    <citation type="submission" date="2013-04" db="UniProtKB">
        <authorList>
            <consortium name="EnsemblPlants"/>
        </authorList>
    </citation>
    <scope>IDENTIFICATION</scope>
</reference>
<keyword evidence="3" id="KW-1185">Reference proteome</keyword>
<accession>J3ME10</accession>
<evidence type="ECO:0000256" key="1">
    <source>
        <dbReference type="SAM" id="SignalP"/>
    </source>
</evidence>
<dbReference type="HOGENOM" id="CLU_2948782_0_0_1"/>
<evidence type="ECO:0000313" key="2">
    <source>
        <dbReference type="EnsemblPlants" id="OB06G22540.1"/>
    </source>
</evidence>
<evidence type="ECO:0000313" key="3">
    <source>
        <dbReference type="Proteomes" id="UP000006038"/>
    </source>
</evidence>
<feature type="chain" id="PRO_5003773754" evidence="1">
    <location>
        <begin position="20"/>
        <end position="60"/>
    </location>
</feature>
<dbReference type="AlphaFoldDB" id="J3ME10"/>
<sequence>MHSLRGWMWWWKKWRAATACLHNLGRPFLMGRSVVSNGFVGVEDRSHVEIGRTEKIGYIQ</sequence>
<name>J3ME10_ORYBR</name>
<keyword evidence="1" id="KW-0732">Signal</keyword>
<feature type="signal peptide" evidence="1">
    <location>
        <begin position="1"/>
        <end position="19"/>
    </location>
</feature>
<dbReference type="EnsemblPlants" id="OB06G22540.1">
    <property type="protein sequence ID" value="OB06G22540.1"/>
    <property type="gene ID" value="OB06G22540"/>
</dbReference>
<protein>
    <submittedName>
        <fullName evidence="2">Uncharacterized protein</fullName>
    </submittedName>
</protein>
<proteinExistence type="predicted"/>
<organism evidence="2">
    <name type="scientific">Oryza brachyantha</name>
    <name type="common">malo sina</name>
    <dbReference type="NCBI Taxonomy" id="4533"/>
    <lineage>
        <taxon>Eukaryota</taxon>
        <taxon>Viridiplantae</taxon>
        <taxon>Streptophyta</taxon>
        <taxon>Embryophyta</taxon>
        <taxon>Tracheophyta</taxon>
        <taxon>Spermatophyta</taxon>
        <taxon>Magnoliopsida</taxon>
        <taxon>Liliopsida</taxon>
        <taxon>Poales</taxon>
        <taxon>Poaceae</taxon>
        <taxon>BOP clade</taxon>
        <taxon>Oryzoideae</taxon>
        <taxon>Oryzeae</taxon>
        <taxon>Oryzinae</taxon>
        <taxon>Oryza</taxon>
    </lineage>
</organism>
<dbReference type="Proteomes" id="UP000006038">
    <property type="component" value="Chromosome 6"/>
</dbReference>